<dbReference type="EMBL" id="JAPDRK010000005">
    <property type="protein sequence ID" value="KAJ9611969.1"/>
    <property type="molecule type" value="Genomic_DNA"/>
</dbReference>
<name>A0AA38XEI2_9EURO</name>
<protein>
    <submittedName>
        <fullName evidence="1">Uncharacterized protein</fullName>
    </submittedName>
</protein>
<evidence type="ECO:0000313" key="1">
    <source>
        <dbReference type="EMBL" id="KAJ9611969.1"/>
    </source>
</evidence>
<sequence length="482" mass="54592">MAAMVLAIGDTPEGRRTYERALIMFKDCLRNDYEMGSFSSVKQSDRINQQQPENMSAIMDALKNGEPLLPRKTHLTRVFRPVPKVPNPALRSAGWEYPNLDYTMKNITAAAELYSLNTPAYRKLWLRNGAFCPFALDCVLPDDYGHGTIWEIMYLKLWRSKTQCDRREDKNPDREKIVVGELMVAIAHLWFRTLRRDIDRGIPLDRCGRDELGLIPHPTIGWLLSPSVGHLRHREPMVVGISNWDPAGGTLCIFDFTKCNICWETAACNFIKWDFNEKFYPVVFSLLPNLRRDPIKRAAFKFPDLPDRKLEDEDLPILYRATLGETSQDNGEQDFITGDIETQGPLPDNTQEDFTPDDIEPAFMALNNPDKYNVNHEILGKHPELFADIVSENLGFVQGFTDIRDYGLDEEGPRLIINEAEGSIHSAMLFTDSKDGEAKPATPLLQLASLVDPPSRGRRTEGLSKRVVLEVTAYGGSSRTSG</sequence>
<dbReference type="Proteomes" id="UP001172673">
    <property type="component" value="Unassembled WGS sequence"/>
</dbReference>
<reference evidence="1" key="1">
    <citation type="submission" date="2022-10" db="EMBL/GenBank/DDBJ databases">
        <title>Culturing micro-colonial fungi from biological soil crusts in the Mojave desert and describing Neophaeococcomyces mojavensis, and introducing the new genera and species Taxawa tesnikishii.</title>
        <authorList>
            <person name="Kurbessoian T."/>
            <person name="Stajich J.E."/>
        </authorList>
    </citation>
    <scope>NUCLEOTIDE SEQUENCE</scope>
    <source>
        <strain evidence="1">TK_41</strain>
    </source>
</reference>
<keyword evidence="2" id="KW-1185">Reference proteome</keyword>
<accession>A0AA38XEI2</accession>
<comment type="caution">
    <text evidence="1">The sequence shown here is derived from an EMBL/GenBank/DDBJ whole genome shotgun (WGS) entry which is preliminary data.</text>
</comment>
<organism evidence="1 2">
    <name type="scientific">Cladophialophora chaetospira</name>
    <dbReference type="NCBI Taxonomy" id="386627"/>
    <lineage>
        <taxon>Eukaryota</taxon>
        <taxon>Fungi</taxon>
        <taxon>Dikarya</taxon>
        <taxon>Ascomycota</taxon>
        <taxon>Pezizomycotina</taxon>
        <taxon>Eurotiomycetes</taxon>
        <taxon>Chaetothyriomycetidae</taxon>
        <taxon>Chaetothyriales</taxon>
        <taxon>Herpotrichiellaceae</taxon>
        <taxon>Cladophialophora</taxon>
    </lineage>
</organism>
<proteinExistence type="predicted"/>
<evidence type="ECO:0000313" key="2">
    <source>
        <dbReference type="Proteomes" id="UP001172673"/>
    </source>
</evidence>
<dbReference type="AlphaFoldDB" id="A0AA38XEI2"/>
<gene>
    <name evidence="1" type="ORF">H2200_003564</name>
</gene>